<keyword evidence="2" id="KW-1185">Reference proteome</keyword>
<dbReference type="EMBL" id="BGZK01000445">
    <property type="protein sequence ID" value="GBP44020.1"/>
    <property type="molecule type" value="Genomic_DNA"/>
</dbReference>
<protein>
    <submittedName>
        <fullName evidence="1">Uncharacterized protein</fullName>
    </submittedName>
</protein>
<reference evidence="1 2" key="1">
    <citation type="journal article" date="2019" name="Commun. Biol.">
        <title>The bagworm genome reveals a unique fibroin gene that provides high tensile strength.</title>
        <authorList>
            <person name="Kono N."/>
            <person name="Nakamura H."/>
            <person name="Ohtoshi R."/>
            <person name="Tomita M."/>
            <person name="Numata K."/>
            <person name="Arakawa K."/>
        </authorList>
    </citation>
    <scope>NUCLEOTIDE SEQUENCE [LARGE SCALE GENOMIC DNA]</scope>
</reference>
<accession>A0A4C1VZJ5</accession>
<evidence type="ECO:0000313" key="2">
    <source>
        <dbReference type="Proteomes" id="UP000299102"/>
    </source>
</evidence>
<dbReference type="AlphaFoldDB" id="A0A4C1VZJ5"/>
<organism evidence="1 2">
    <name type="scientific">Eumeta variegata</name>
    <name type="common">Bagworm moth</name>
    <name type="synonym">Eumeta japonica</name>
    <dbReference type="NCBI Taxonomy" id="151549"/>
    <lineage>
        <taxon>Eukaryota</taxon>
        <taxon>Metazoa</taxon>
        <taxon>Ecdysozoa</taxon>
        <taxon>Arthropoda</taxon>
        <taxon>Hexapoda</taxon>
        <taxon>Insecta</taxon>
        <taxon>Pterygota</taxon>
        <taxon>Neoptera</taxon>
        <taxon>Endopterygota</taxon>
        <taxon>Lepidoptera</taxon>
        <taxon>Glossata</taxon>
        <taxon>Ditrysia</taxon>
        <taxon>Tineoidea</taxon>
        <taxon>Psychidae</taxon>
        <taxon>Oiketicinae</taxon>
        <taxon>Eumeta</taxon>
    </lineage>
</organism>
<proteinExistence type="predicted"/>
<sequence>MLLSRPRALNDINDIDFGLWRPIEIVAEHPGGLPLPLLSESLRLGNRAFDHPQHRHDGEDVFAEWAGRRFLFG</sequence>
<dbReference type="Proteomes" id="UP000299102">
    <property type="component" value="Unassembled WGS sequence"/>
</dbReference>
<name>A0A4C1VZJ5_EUMVA</name>
<gene>
    <name evidence="1" type="ORF">EVAR_27189_1</name>
</gene>
<evidence type="ECO:0000313" key="1">
    <source>
        <dbReference type="EMBL" id="GBP44020.1"/>
    </source>
</evidence>
<comment type="caution">
    <text evidence="1">The sequence shown here is derived from an EMBL/GenBank/DDBJ whole genome shotgun (WGS) entry which is preliminary data.</text>
</comment>